<evidence type="ECO:0000313" key="1">
    <source>
        <dbReference type="EMBL" id="CAG7673107.1"/>
    </source>
</evidence>
<evidence type="ECO:0000313" key="2">
    <source>
        <dbReference type="Proteomes" id="UP000708208"/>
    </source>
</evidence>
<gene>
    <name evidence="1" type="ORF">AFUS01_LOCUS2169</name>
</gene>
<feature type="non-terminal residue" evidence="1">
    <location>
        <position position="1"/>
    </location>
</feature>
<organism evidence="1 2">
    <name type="scientific">Allacma fusca</name>
    <dbReference type="NCBI Taxonomy" id="39272"/>
    <lineage>
        <taxon>Eukaryota</taxon>
        <taxon>Metazoa</taxon>
        <taxon>Ecdysozoa</taxon>
        <taxon>Arthropoda</taxon>
        <taxon>Hexapoda</taxon>
        <taxon>Collembola</taxon>
        <taxon>Symphypleona</taxon>
        <taxon>Sminthuridae</taxon>
        <taxon>Allacma</taxon>
    </lineage>
</organism>
<comment type="caution">
    <text evidence="1">The sequence shown here is derived from an EMBL/GenBank/DDBJ whole genome shotgun (WGS) entry which is preliminary data.</text>
</comment>
<accession>A0A8J2JMT0</accession>
<protein>
    <submittedName>
        <fullName evidence="1">Uncharacterized protein</fullName>
    </submittedName>
</protein>
<sequence>MCLWPPYAIKSEKFKKAVKNVEIPTDLSDTTWARHKVEILKVFENYDAARQKLPRASKTSDLSGADDGKLRKRVRIPSFELAKLQSPKKKQTTAESYT</sequence>
<dbReference type="Proteomes" id="UP000708208">
    <property type="component" value="Unassembled WGS sequence"/>
</dbReference>
<name>A0A8J2JMT0_9HEXA</name>
<reference evidence="1" key="1">
    <citation type="submission" date="2021-06" db="EMBL/GenBank/DDBJ databases">
        <authorList>
            <person name="Hodson N. C."/>
            <person name="Mongue J. A."/>
            <person name="Jaron S. K."/>
        </authorList>
    </citation>
    <scope>NUCLEOTIDE SEQUENCE</scope>
</reference>
<keyword evidence="2" id="KW-1185">Reference proteome</keyword>
<dbReference type="EMBL" id="CAJVCH010012344">
    <property type="protein sequence ID" value="CAG7673107.1"/>
    <property type="molecule type" value="Genomic_DNA"/>
</dbReference>
<proteinExistence type="predicted"/>
<dbReference type="AlphaFoldDB" id="A0A8J2JMT0"/>